<gene>
    <name evidence="1" type="ORF">GNZ13_45290</name>
</gene>
<dbReference type="Proteomes" id="UP000655523">
    <property type="component" value="Unassembled WGS sequence"/>
</dbReference>
<reference evidence="1 2" key="1">
    <citation type="submission" date="2019-11" db="EMBL/GenBank/DDBJ databases">
        <title>Metabolism of dissolved organic matter in forest soils.</title>
        <authorList>
            <person name="Cyle K.T."/>
            <person name="Wilhelm R.C."/>
            <person name="Martinez C.E."/>
        </authorList>
    </citation>
    <scope>NUCLEOTIDE SEQUENCE [LARGE SCALE GENOMIC DNA]</scope>
    <source>
        <strain evidence="1 2">5N</strain>
    </source>
</reference>
<organism evidence="1 2">
    <name type="scientific">Paraburkholderia elongata</name>
    <dbReference type="NCBI Taxonomy" id="2675747"/>
    <lineage>
        <taxon>Bacteria</taxon>
        <taxon>Pseudomonadati</taxon>
        <taxon>Pseudomonadota</taxon>
        <taxon>Betaproteobacteria</taxon>
        <taxon>Burkholderiales</taxon>
        <taxon>Burkholderiaceae</taxon>
        <taxon>Paraburkholderia</taxon>
    </lineage>
</organism>
<dbReference type="AlphaFoldDB" id="A0A972NXB0"/>
<name>A0A972NXB0_9BURK</name>
<proteinExistence type="predicted"/>
<evidence type="ECO:0000313" key="1">
    <source>
        <dbReference type="EMBL" id="NPT61556.1"/>
    </source>
</evidence>
<evidence type="ECO:0000313" key="2">
    <source>
        <dbReference type="Proteomes" id="UP000655523"/>
    </source>
</evidence>
<dbReference type="RefSeq" id="WP_172177340.1">
    <property type="nucleotide sequence ID" value="NZ_WOEZ01000276.1"/>
</dbReference>
<dbReference type="EMBL" id="WOEZ01000276">
    <property type="protein sequence ID" value="NPT61556.1"/>
    <property type="molecule type" value="Genomic_DNA"/>
</dbReference>
<accession>A0A972NXB0</accession>
<protein>
    <submittedName>
        <fullName evidence="1">Uncharacterized protein</fullName>
    </submittedName>
</protein>
<keyword evidence="2" id="KW-1185">Reference proteome</keyword>
<comment type="caution">
    <text evidence="1">The sequence shown here is derived from an EMBL/GenBank/DDBJ whole genome shotgun (WGS) entry which is preliminary data.</text>
</comment>
<sequence>MTQYPTHFGECLRRLSGPAAVIVDGITKAFNVRNLDVADDARIVFGVRLHRR</sequence>